<accession>A0AAV4MSY5</accession>
<comment type="caution">
    <text evidence="1">The sequence shown here is derived from an EMBL/GenBank/DDBJ whole genome shotgun (WGS) entry which is preliminary data.</text>
</comment>
<gene>
    <name evidence="1" type="ORF">CDAR_458851</name>
</gene>
<proteinExistence type="predicted"/>
<dbReference type="Gene3D" id="3.80.10.10">
    <property type="entry name" value="Ribonuclease Inhibitor"/>
    <property type="match status" value="2"/>
</dbReference>
<dbReference type="EMBL" id="BPLQ01000748">
    <property type="protein sequence ID" value="GIX74531.1"/>
    <property type="molecule type" value="Genomic_DNA"/>
</dbReference>
<sequence>MKLIRETDLKSMCLNTIVKHIDLYVKPNEAIETFLEYLKRCFSDRLFNLLERKTLFPETYLEFLLTPHWKNVSMSSCIDYSFTRLMSKFQIMGQGITSLNLENSTYSVDMLSAVICCVPNITSLNLRWTYCNDVLLALIKKMCISLASLNISNCKNVSDAGMVNLCNTNNEDSGFNSLKTLNIIQTAVTRQGVITLLKHLRSLHWLYYKDLSKILYNLHKSDFENNPIRYNLKCFEYNRERVALRKMLEVWAVMCPFVTRISIQDKITNVDLELCTRFQNLKKFKITSTNYHPRGIIISPFISVKGAMLTELKVMHATVSVETIVKLCPNLKQLFLFNVTFEVFSLTDLNNGNYVLDNMASLTVKHFDFGRDLLAFDSIYLLIKSSKYLNELCIQYIEGFTDILADIILELPYLSVVDFSFTDIKNSTLFRFLIREHITQMSVDGCPDVSLDDNSINKLISENQSGNTCSWVIDYSEMACESMWDYSMWSGEIYM</sequence>
<dbReference type="GO" id="GO:0031146">
    <property type="term" value="P:SCF-dependent proteasomal ubiquitin-dependent protein catabolic process"/>
    <property type="evidence" value="ECO:0007669"/>
    <property type="project" value="TreeGrafter"/>
</dbReference>
<evidence type="ECO:0000313" key="1">
    <source>
        <dbReference type="EMBL" id="GIX74531.1"/>
    </source>
</evidence>
<protein>
    <submittedName>
        <fullName evidence="1">Uncharacterized protein</fullName>
    </submittedName>
</protein>
<dbReference type="GO" id="GO:0019005">
    <property type="term" value="C:SCF ubiquitin ligase complex"/>
    <property type="evidence" value="ECO:0007669"/>
    <property type="project" value="TreeGrafter"/>
</dbReference>
<name>A0AAV4MSY5_9ARAC</name>
<reference evidence="1 2" key="1">
    <citation type="submission" date="2021-06" db="EMBL/GenBank/DDBJ databases">
        <title>Caerostris darwini draft genome.</title>
        <authorList>
            <person name="Kono N."/>
            <person name="Arakawa K."/>
        </authorList>
    </citation>
    <scope>NUCLEOTIDE SEQUENCE [LARGE SCALE GENOMIC DNA]</scope>
</reference>
<evidence type="ECO:0000313" key="2">
    <source>
        <dbReference type="Proteomes" id="UP001054837"/>
    </source>
</evidence>
<dbReference type="PANTHER" id="PTHR13318">
    <property type="entry name" value="PARTNER OF PAIRED, ISOFORM B-RELATED"/>
    <property type="match status" value="1"/>
</dbReference>
<dbReference type="SMART" id="SM00367">
    <property type="entry name" value="LRR_CC"/>
    <property type="match status" value="2"/>
</dbReference>
<keyword evidence="2" id="KW-1185">Reference proteome</keyword>
<dbReference type="Proteomes" id="UP001054837">
    <property type="component" value="Unassembled WGS sequence"/>
</dbReference>
<dbReference type="SUPFAM" id="SSF52047">
    <property type="entry name" value="RNI-like"/>
    <property type="match status" value="1"/>
</dbReference>
<dbReference type="InterPro" id="IPR006553">
    <property type="entry name" value="Leu-rich_rpt_Cys-con_subtyp"/>
</dbReference>
<dbReference type="AlphaFoldDB" id="A0AAV4MSY5"/>
<dbReference type="InterPro" id="IPR032675">
    <property type="entry name" value="LRR_dom_sf"/>
</dbReference>
<organism evidence="1 2">
    <name type="scientific">Caerostris darwini</name>
    <dbReference type="NCBI Taxonomy" id="1538125"/>
    <lineage>
        <taxon>Eukaryota</taxon>
        <taxon>Metazoa</taxon>
        <taxon>Ecdysozoa</taxon>
        <taxon>Arthropoda</taxon>
        <taxon>Chelicerata</taxon>
        <taxon>Arachnida</taxon>
        <taxon>Araneae</taxon>
        <taxon>Araneomorphae</taxon>
        <taxon>Entelegynae</taxon>
        <taxon>Araneoidea</taxon>
        <taxon>Araneidae</taxon>
        <taxon>Caerostris</taxon>
    </lineage>
</organism>